<evidence type="ECO:0000313" key="3">
    <source>
        <dbReference type="EMBL" id="ABK28622.1"/>
    </source>
</evidence>
<sequence length="176" mass="19861">MGLHSYTQPSESSQHSESPTSYGLVYPSQPSTPILGIPRRCYCGGIVVLASSSSEDNRQFYQCEKREARPGRHLVKWLDESLVDKIAALKCSVREQDEHIKFVVTGSNGERIDPPYMWDRLDLYQQEIKSLQHQVGLLERSPRTIIDQVHSCPPHIILVLVILVPIVAFVLGTYMG</sequence>
<feature type="compositionally biased region" description="Low complexity" evidence="1">
    <location>
        <begin position="7"/>
        <end position="21"/>
    </location>
</feature>
<keyword evidence="2" id="KW-0472">Membrane</keyword>
<evidence type="ECO:0000256" key="2">
    <source>
        <dbReference type="SAM" id="Phobius"/>
    </source>
</evidence>
<protein>
    <recommendedName>
        <fullName evidence="4">Zinc finger GRF-type domain-containing protein</fullName>
    </recommendedName>
</protein>
<feature type="non-terminal residue" evidence="3">
    <location>
        <position position="176"/>
    </location>
</feature>
<evidence type="ECO:0008006" key="4">
    <source>
        <dbReference type="Google" id="ProtNLM"/>
    </source>
</evidence>
<dbReference type="AlphaFoldDB" id="A0MF54"/>
<proteinExistence type="evidence at transcript level"/>
<feature type="region of interest" description="Disordered" evidence="1">
    <location>
        <begin position="1"/>
        <end position="23"/>
    </location>
</feature>
<accession>A0MF54</accession>
<dbReference type="EMBL" id="DQ653180">
    <property type="protein sequence ID" value="ABK28622.1"/>
    <property type="molecule type" value="mRNA"/>
</dbReference>
<reference evidence="3" key="1">
    <citation type="submission" date="2006-05" db="EMBL/GenBank/DDBJ databases">
        <title>Simultaneous high-throughput recombinational cloning of open reading frames in closed and open configurations.</title>
        <authorList>
            <person name="Underwood B.A."/>
            <person name="Vanderhaeghen R."/>
            <person name="Whitford R."/>
            <person name="Town C.D."/>
            <person name="Hilson P."/>
        </authorList>
    </citation>
    <scope>NUCLEOTIDE SEQUENCE</scope>
</reference>
<evidence type="ECO:0000256" key="1">
    <source>
        <dbReference type="SAM" id="MobiDB-lite"/>
    </source>
</evidence>
<keyword evidence="2" id="KW-1133">Transmembrane helix</keyword>
<organism evidence="3">
    <name type="scientific">Arabidopsis thaliana</name>
    <name type="common">Mouse-ear cress</name>
    <dbReference type="NCBI Taxonomy" id="3702"/>
    <lineage>
        <taxon>Eukaryota</taxon>
        <taxon>Viridiplantae</taxon>
        <taxon>Streptophyta</taxon>
        <taxon>Embryophyta</taxon>
        <taxon>Tracheophyta</taxon>
        <taxon>Spermatophyta</taxon>
        <taxon>Magnoliopsida</taxon>
        <taxon>eudicotyledons</taxon>
        <taxon>Gunneridae</taxon>
        <taxon>Pentapetalae</taxon>
        <taxon>rosids</taxon>
        <taxon>malvids</taxon>
        <taxon>Brassicales</taxon>
        <taxon>Brassicaceae</taxon>
        <taxon>Camelineae</taxon>
        <taxon>Arabidopsis</taxon>
    </lineage>
</organism>
<name>A0MF54_ARATH</name>
<keyword evidence="2" id="KW-0812">Transmembrane</keyword>
<feature type="transmembrane region" description="Helical" evidence="2">
    <location>
        <begin position="156"/>
        <end position="175"/>
    </location>
</feature>